<dbReference type="RefSeq" id="WP_095509929.1">
    <property type="nucleotide sequence ID" value="NZ_MQWD01000001.1"/>
</dbReference>
<proteinExistence type="predicted"/>
<evidence type="ECO:0000256" key="2">
    <source>
        <dbReference type="SAM" id="Phobius"/>
    </source>
</evidence>
<sequence length="579" mass="59127">MPDPDAPPPDGAPEAGAPDGDTEDPVLKHAPEDNGDSAVEEAARRQFGLRTWDRPALYRETAEAGTDTDLPFWLVLFLSGAIATLGLVLNSTAVVIGAMLVAPLLGPLLGLSLALTVGDGRLFVQTGAAVLLGALGIVALAAGLTLLLPFQTVTDEIAARTRPTTLDLGIAVFSGLAGAVVTASREARLSASIPGVAVAVALVPPLGAAGFGVATAQWSITRGALLLFGANLAGIVLSGMAVFFLIGMHRAPVVEAARQWHRSGTATGLAARLSGARWLDRLPGLARPQTRALIVVAFMAAVSVPLTTSLMQIVREARVAAAVDAVEADLRAEDRAFVLDREVQHGEATSAVRLRVATTSWITEDEEAALAARATGLAGEAVTLDLEQVLASSGDLAAFAAALPSPPSSRSGAATPPELPTALAVVRGRLSDALQSLALPDGVQIVGGRIVVEADRSGPVLEVAYAAPRPLPPEAEVTVARQAARALGVDGAQARTRAVVLGPRALPDSAAARPLASLLAAYPRLGLALEGDTTSVRAARQRLVGAGAPASRVTVAPDSTPPRARLTLAPDTVRTQTGG</sequence>
<name>A0A271IYF1_9BACT</name>
<gene>
    <name evidence="3" type="ORF">BSZ37_07390</name>
</gene>
<dbReference type="PANTHER" id="PTHR20992:SF9">
    <property type="entry name" value="AT15442P-RELATED"/>
    <property type="match status" value="1"/>
</dbReference>
<protein>
    <recommendedName>
        <fullName evidence="5">TIGR00341 family protein</fullName>
    </recommendedName>
</protein>
<organism evidence="3 4">
    <name type="scientific">Rubrivirga marina</name>
    <dbReference type="NCBI Taxonomy" id="1196024"/>
    <lineage>
        <taxon>Bacteria</taxon>
        <taxon>Pseudomonadati</taxon>
        <taxon>Rhodothermota</taxon>
        <taxon>Rhodothermia</taxon>
        <taxon>Rhodothermales</taxon>
        <taxon>Rubricoccaceae</taxon>
        <taxon>Rubrivirga</taxon>
    </lineage>
</organism>
<feature type="transmembrane region" description="Helical" evidence="2">
    <location>
        <begin position="292"/>
        <end position="314"/>
    </location>
</feature>
<keyword evidence="4" id="KW-1185">Reference proteome</keyword>
<feature type="compositionally biased region" description="Pro residues" evidence="1">
    <location>
        <begin position="1"/>
        <end position="11"/>
    </location>
</feature>
<dbReference type="InterPro" id="IPR005240">
    <property type="entry name" value="DUF389"/>
</dbReference>
<feature type="transmembrane region" description="Helical" evidence="2">
    <location>
        <begin position="95"/>
        <end position="117"/>
    </location>
</feature>
<keyword evidence="2" id="KW-0812">Transmembrane</keyword>
<evidence type="ECO:0000313" key="3">
    <source>
        <dbReference type="EMBL" id="PAP76281.1"/>
    </source>
</evidence>
<evidence type="ECO:0000313" key="4">
    <source>
        <dbReference type="Proteomes" id="UP000216339"/>
    </source>
</evidence>
<feature type="transmembrane region" description="Helical" evidence="2">
    <location>
        <begin position="70"/>
        <end position="89"/>
    </location>
</feature>
<evidence type="ECO:0000256" key="1">
    <source>
        <dbReference type="SAM" id="MobiDB-lite"/>
    </source>
</evidence>
<keyword evidence="2" id="KW-0472">Membrane</keyword>
<feature type="transmembrane region" description="Helical" evidence="2">
    <location>
        <begin position="196"/>
        <end position="218"/>
    </location>
</feature>
<reference evidence="3 4" key="1">
    <citation type="submission" date="2016-11" db="EMBL/GenBank/DDBJ databases">
        <title>Study of marine rhodopsin-containing bacteria.</title>
        <authorList>
            <person name="Yoshizawa S."/>
            <person name="Kumagai Y."/>
            <person name="Kogure K."/>
        </authorList>
    </citation>
    <scope>NUCLEOTIDE SEQUENCE [LARGE SCALE GENOMIC DNA]</scope>
    <source>
        <strain evidence="3 4">SAORIC-28</strain>
    </source>
</reference>
<accession>A0A271IYF1</accession>
<dbReference type="Pfam" id="PF04087">
    <property type="entry name" value="DUF389"/>
    <property type="match status" value="1"/>
</dbReference>
<dbReference type="AlphaFoldDB" id="A0A271IYF1"/>
<dbReference type="OrthoDB" id="9790659at2"/>
<feature type="region of interest" description="Disordered" evidence="1">
    <location>
        <begin position="1"/>
        <end position="40"/>
    </location>
</feature>
<dbReference type="EMBL" id="MQWD01000001">
    <property type="protein sequence ID" value="PAP76281.1"/>
    <property type="molecule type" value="Genomic_DNA"/>
</dbReference>
<evidence type="ECO:0008006" key="5">
    <source>
        <dbReference type="Google" id="ProtNLM"/>
    </source>
</evidence>
<keyword evidence="2" id="KW-1133">Transmembrane helix</keyword>
<dbReference type="PANTHER" id="PTHR20992">
    <property type="entry name" value="AT15442P-RELATED"/>
    <property type="match status" value="1"/>
</dbReference>
<feature type="transmembrane region" description="Helical" evidence="2">
    <location>
        <begin position="129"/>
        <end position="148"/>
    </location>
</feature>
<comment type="caution">
    <text evidence="3">The sequence shown here is derived from an EMBL/GenBank/DDBJ whole genome shotgun (WGS) entry which is preliminary data.</text>
</comment>
<feature type="transmembrane region" description="Helical" evidence="2">
    <location>
        <begin position="224"/>
        <end position="246"/>
    </location>
</feature>
<dbReference type="Proteomes" id="UP000216339">
    <property type="component" value="Unassembled WGS sequence"/>
</dbReference>